<evidence type="ECO:0000256" key="4">
    <source>
        <dbReference type="ARBA" id="ARBA00022766"/>
    </source>
</evidence>
<dbReference type="InterPro" id="IPR052042">
    <property type="entry name" value="Tail_sheath_structural"/>
</dbReference>
<dbReference type="InterPro" id="IPR054564">
    <property type="entry name" value="Gp18_domIII_N"/>
</dbReference>
<keyword evidence="4" id="KW-1242">Viral contractile tail ejection system</keyword>
<feature type="domain" description="Tail sheath protein Gp18-like" evidence="10">
    <location>
        <begin position="30"/>
        <end position="84"/>
    </location>
</feature>
<evidence type="ECO:0000256" key="1">
    <source>
        <dbReference type="ARBA" id="ARBA00008005"/>
    </source>
</evidence>
<comment type="similarity">
    <text evidence="1">Belongs to the myoviridae tail sheath protein family.</text>
</comment>
<evidence type="ECO:0000256" key="3">
    <source>
        <dbReference type="ARBA" id="ARBA00022732"/>
    </source>
</evidence>
<evidence type="ECO:0000256" key="6">
    <source>
        <dbReference type="ARBA" id="ARBA00023009"/>
    </source>
</evidence>
<proteinExistence type="inferred from homology"/>
<keyword evidence="5" id="KW-1229">Viral tail sheath protein</keyword>
<feature type="domain" description="Tail sheath protein C-terminal" evidence="9">
    <location>
        <begin position="531"/>
        <end position="630"/>
    </location>
</feature>
<dbReference type="EMBL" id="LR796388">
    <property type="protein sequence ID" value="CAB4141171.1"/>
    <property type="molecule type" value="Genomic_DNA"/>
</dbReference>
<dbReference type="InterPro" id="IPR035089">
    <property type="entry name" value="Phage_sheath_subtilisin"/>
</dbReference>
<dbReference type="PANTHER" id="PTHR35861">
    <property type="match status" value="1"/>
</dbReference>
<keyword evidence="5" id="KW-0946">Virion</keyword>
<dbReference type="Gene3D" id="3.40.50.11780">
    <property type="match status" value="2"/>
</dbReference>
<reference evidence="11" key="1">
    <citation type="submission" date="2020-04" db="EMBL/GenBank/DDBJ databases">
        <authorList>
            <person name="Chiriac C."/>
            <person name="Salcher M."/>
            <person name="Ghai R."/>
            <person name="Kavagutti S V."/>
        </authorList>
    </citation>
    <scope>NUCLEOTIDE SEQUENCE</scope>
</reference>
<dbReference type="Pfam" id="PF22671">
    <property type="entry name" value="Gp18_domIII_N"/>
    <property type="match status" value="1"/>
</dbReference>
<dbReference type="GO" id="GO:0098027">
    <property type="term" value="C:virus tail, sheath"/>
    <property type="evidence" value="ECO:0007669"/>
    <property type="project" value="UniProtKB-KW"/>
</dbReference>
<evidence type="ECO:0000313" key="11">
    <source>
        <dbReference type="EMBL" id="CAB4141171.1"/>
    </source>
</evidence>
<dbReference type="GO" id="GO:0099000">
    <property type="term" value="P:symbiont genome ejection through host cell envelope, contractile tail mechanism"/>
    <property type="evidence" value="ECO:0007669"/>
    <property type="project" value="UniProtKB-KW"/>
</dbReference>
<evidence type="ECO:0000256" key="2">
    <source>
        <dbReference type="ARBA" id="ARBA00022595"/>
    </source>
</evidence>
<dbReference type="Pfam" id="PF17482">
    <property type="entry name" value="Phage_sheath_1C"/>
    <property type="match status" value="1"/>
</dbReference>
<keyword evidence="3" id="KW-1227">Viral tail protein</keyword>
<dbReference type="InterPro" id="IPR020287">
    <property type="entry name" value="Tail_sheath_C"/>
</dbReference>
<organism evidence="11">
    <name type="scientific">uncultured Caudovirales phage</name>
    <dbReference type="NCBI Taxonomy" id="2100421"/>
    <lineage>
        <taxon>Viruses</taxon>
        <taxon>Duplodnaviria</taxon>
        <taxon>Heunggongvirae</taxon>
        <taxon>Uroviricota</taxon>
        <taxon>Caudoviricetes</taxon>
        <taxon>Peduoviridae</taxon>
        <taxon>Maltschvirus</taxon>
        <taxon>Maltschvirus maltsch</taxon>
    </lineage>
</organism>
<name>A0A6J5M4Q7_9CAUD</name>
<evidence type="ECO:0000259" key="9">
    <source>
        <dbReference type="Pfam" id="PF17482"/>
    </source>
</evidence>
<evidence type="ECO:0000259" key="10">
    <source>
        <dbReference type="Pfam" id="PF22671"/>
    </source>
</evidence>
<dbReference type="Pfam" id="PF04984">
    <property type="entry name" value="Phage_sheath_1"/>
    <property type="match status" value="1"/>
</dbReference>
<keyword evidence="2" id="KW-1162">Viral penetration into host cytoplasm</keyword>
<evidence type="ECO:0000256" key="7">
    <source>
        <dbReference type="ARBA" id="ARBA00023296"/>
    </source>
</evidence>
<evidence type="ECO:0000259" key="8">
    <source>
        <dbReference type="Pfam" id="PF04984"/>
    </source>
</evidence>
<feature type="domain" description="Tail sheath protein subtilisin-like" evidence="8">
    <location>
        <begin position="379"/>
        <end position="529"/>
    </location>
</feature>
<sequence>MGFQVSPGVVVTETDLTGIVPAVSTTDGGFVGTFRWGPLNDITLISDEAELVKRFGKPDANTSTSFFTAANFLAYGNKLRLVRVADESTVKNAVSSGTAVLIKNDSDYLAQYESGEGNVGEWAAKHPGTLGNSLKVSMCPSAEAFSTTLVGTYSSGSLPSTTLSPVIGGGTEAPENNVIVGSIITHEASGQQRKVVAIDPATDIITVNQAFDTEITAGTIKVRWEYADLFGVAPGTSNAVAAAGGSRDELHIVVVDEDGAFGTAGTILERYGFLSKASNAKSDDGSPLYYKTVINSSSQYIRWMDHTSVGTNWGSSTESVTQFTPTSGTAQQLPVTRSLTGGVDQNSLANAGVISARQFGYDLFSDSDRVDVSLILLGEASSTLVNYVISNVCEVRKDCVAFFSPERDDVVENSGDEVDDTIAFKNAVNISSSYAVMDSGWKLQSDKYNPGPGKWIPLNGDIAGLCVRTDTTTDPWYSPAGYNRGIIKNVTRLAYSPNKSERDDLYVNGINPVISTPGQGTLLFGDKTLLSKPSAFDRINVRRLFIVLEKAIARAAKFMLFEFNDEFTRQQFRNLVEPFLRDVQARRGIYDFKVVCDRTNNTSEVIDRNEFVGDIYIKPARAINFIQLNFIAVRTGVDFSEIVGRV</sequence>
<protein>
    <submittedName>
        <fullName evidence="11">Tail sheath protein</fullName>
    </submittedName>
</protein>
<dbReference type="PANTHER" id="PTHR35861:SF2">
    <property type="entry name" value="FELS-2 PROPHAGE PROTEIN"/>
    <property type="match status" value="1"/>
</dbReference>
<evidence type="ECO:0000256" key="5">
    <source>
        <dbReference type="ARBA" id="ARBA00023003"/>
    </source>
</evidence>
<gene>
    <name evidence="11" type="ORF">UFOVP410_10</name>
</gene>
<keyword evidence="7" id="KW-1160">Virus entry into host cell</keyword>
<keyword evidence="6" id="KW-1171">Viral genome ejection through host cell envelope</keyword>
<accession>A0A6J5M4Q7</accession>